<sequence>MSKAANFQYTNPLSEDPLQCFKDCLSEFAHRRNSCPTDPFASPLVSPEVSDSSTNSKLHNHEEYPPLSPRSHSLTAQVRANQVFALQEGLESQGARRRPRVYKVKCDEIRGWGLVLEENVSLLDPACHLVAVKKDGRLGLRSGLAQGRLLRCNPQLELSFVRGNLESWEAWSLRGETLSDCLLKNRRFKKELNVSIMTIGEVVDSPGNVRLTHDAVLAAEALAYPGPYVSSSAKKSPFISSGGLQNGERQGGASGVSEKVRFFDGLPNGSAEGKSVHGKVKVDRDLEEEMDAVRGEFDGAESALRTIDGAESLLREIDGAESTLRTIDGEERESRAMNGCNGDEVGQKSERAVGNLDDNEGGELERGFVAREERHGRKGSPYGNGLSLDRDERLPDGNGLDADGTERQPDEKEQDPDGRPRKMDGNGPKADGFRPHSDAILRCPDEGDVVLSDAYQLDGTDNEILVKTALVDGPVRREPDGIGSDGGVQTGSVSDSGVRTGLGSGLDGAVRMGLGSGSDGGVRTGLGNDSDGGVWTGLGSGSDVQTGGRRGEGMRAGAEAVEELRRLAAENERLRHELALEVETAAFQRSDLLRQLEKERHRTEQLQLELQQAGSGRSTPSSARRRLTFQEDRNNAASVAERVEGQLADAVARLNGSREALCARADRATQSTGQESVSPTFLQRLVAWTRVTLRTSRTVLPWFVAFGLGIWLTRLKAKRRQRLNG</sequence>
<dbReference type="EMBL" id="DF237053">
    <property type="protein sequence ID" value="GAQ82223.1"/>
    <property type="molecule type" value="Genomic_DNA"/>
</dbReference>
<evidence type="ECO:0000256" key="2">
    <source>
        <dbReference type="SAM" id="Phobius"/>
    </source>
</evidence>
<organism evidence="3 4">
    <name type="scientific">Klebsormidium nitens</name>
    <name type="common">Green alga</name>
    <name type="synonym">Ulothrix nitens</name>
    <dbReference type="NCBI Taxonomy" id="105231"/>
    <lineage>
        <taxon>Eukaryota</taxon>
        <taxon>Viridiplantae</taxon>
        <taxon>Streptophyta</taxon>
        <taxon>Klebsormidiophyceae</taxon>
        <taxon>Klebsormidiales</taxon>
        <taxon>Klebsormidiaceae</taxon>
        <taxon>Klebsormidium</taxon>
    </lineage>
</organism>
<dbReference type="Proteomes" id="UP000054558">
    <property type="component" value="Unassembled WGS sequence"/>
</dbReference>
<feature type="region of interest" description="Disordered" evidence="1">
    <location>
        <begin position="324"/>
        <end position="441"/>
    </location>
</feature>
<keyword evidence="2" id="KW-0812">Transmembrane</keyword>
<proteinExistence type="predicted"/>
<dbReference type="AlphaFoldDB" id="A0A1Y1HVN1"/>
<feature type="region of interest" description="Disordered" evidence="1">
    <location>
        <begin position="604"/>
        <end position="626"/>
    </location>
</feature>
<feature type="transmembrane region" description="Helical" evidence="2">
    <location>
        <begin position="699"/>
        <end position="717"/>
    </location>
</feature>
<dbReference type="STRING" id="105231.A0A1Y1HVN1"/>
<reference evidence="3 4" key="1">
    <citation type="journal article" date="2014" name="Nat. Commun.">
        <title>Klebsormidium flaccidum genome reveals primary factors for plant terrestrial adaptation.</title>
        <authorList>
            <person name="Hori K."/>
            <person name="Maruyama F."/>
            <person name="Fujisawa T."/>
            <person name="Togashi T."/>
            <person name="Yamamoto N."/>
            <person name="Seo M."/>
            <person name="Sato S."/>
            <person name="Yamada T."/>
            <person name="Mori H."/>
            <person name="Tajima N."/>
            <person name="Moriyama T."/>
            <person name="Ikeuchi M."/>
            <person name="Watanabe M."/>
            <person name="Wada H."/>
            <person name="Kobayashi K."/>
            <person name="Saito M."/>
            <person name="Masuda T."/>
            <person name="Sasaki-Sekimoto Y."/>
            <person name="Mashiguchi K."/>
            <person name="Awai K."/>
            <person name="Shimojima M."/>
            <person name="Masuda S."/>
            <person name="Iwai M."/>
            <person name="Nobusawa T."/>
            <person name="Narise T."/>
            <person name="Kondo S."/>
            <person name="Saito H."/>
            <person name="Sato R."/>
            <person name="Murakawa M."/>
            <person name="Ihara Y."/>
            <person name="Oshima-Yamada Y."/>
            <person name="Ohtaka K."/>
            <person name="Satoh M."/>
            <person name="Sonobe K."/>
            <person name="Ishii M."/>
            <person name="Ohtani R."/>
            <person name="Kanamori-Sato M."/>
            <person name="Honoki R."/>
            <person name="Miyazaki D."/>
            <person name="Mochizuki H."/>
            <person name="Umetsu J."/>
            <person name="Higashi K."/>
            <person name="Shibata D."/>
            <person name="Kamiya Y."/>
            <person name="Sato N."/>
            <person name="Nakamura Y."/>
            <person name="Tabata S."/>
            <person name="Ida S."/>
            <person name="Kurokawa K."/>
            <person name="Ohta H."/>
        </authorList>
    </citation>
    <scope>NUCLEOTIDE SEQUENCE [LARGE SCALE GENOMIC DNA]</scope>
    <source>
        <strain evidence="3 4">NIES-2285</strain>
    </source>
</reference>
<keyword evidence="4" id="KW-1185">Reference proteome</keyword>
<feature type="compositionally biased region" description="Basic and acidic residues" evidence="1">
    <location>
        <begin position="404"/>
        <end position="424"/>
    </location>
</feature>
<feature type="compositionally biased region" description="Basic and acidic residues" evidence="1">
    <location>
        <begin position="431"/>
        <end position="441"/>
    </location>
</feature>
<name>A0A1Y1HVN1_KLENI</name>
<evidence type="ECO:0000313" key="4">
    <source>
        <dbReference type="Proteomes" id="UP000054558"/>
    </source>
</evidence>
<dbReference type="OrthoDB" id="10311758at2759"/>
<feature type="region of interest" description="Disordered" evidence="1">
    <location>
        <begin position="528"/>
        <end position="551"/>
    </location>
</feature>
<feature type="region of interest" description="Disordered" evidence="1">
    <location>
        <begin position="476"/>
        <end position="498"/>
    </location>
</feature>
<accession>A0A1Y1HVN1</accession>
<evidence type="ECO:0000256" key="1">
    <source>
        <dbReference type="SAM" id="MobiDB-lite"/>
    </source>
</evidence>
<keyword evidence="2" id="KW-1133">Transmembrane helix</keyword>
<protein>
    <submittedName>
        <fullName evidence="3">Uncharacterized protein</fullName>
    </submittedName>
</protein>
<feature type="compositionally biased region" description="Basic and acidic residues" evidence="1">
    <location>
        <begin position="363"/>
        <end position="375"/>
    </location>
</feature>
<feature type="region of interest" description="Disordered" evidence="1">
    <location>
        <begin position="39"/>
        <end position="70"/>
    </location>
</feature>
<feature type="compositionally biased region" description="Polar residues" evidence="1">
    <location>
        <begin position="605"/>
        <end position="622"/>
    </location>
</feature>
<evidence type="ECO:0000313" key="3">
    <source>
        <dbReference type="EMBL" id="GAQ82223.1"/>
    </source>
</evidence>
<gene>
    <name evidence="3" type="ORF">KFL_001040260</name>
</gene>
<keyword evidence="2" id="KW-0472">Membrane</keyword>